<feature type="compositionally biased region" description="Acidic residues" evidence="1">
    <location>
        <begin position="11"/>
        <end position="31"/>
    </location>
</feature>
<dbReference type="Proteomes" id="UP000034927">
    <property type="component" value="Unassembled WGS sequence"/>
</dbReference>
<name>A0A0G0B735_9BACT</name>
<evidence type="ECO:0000313" key="3">
    <source>
        <dbReference type="Proteomes" id="UP000034927"/>
    </source>
</evidence>
<organism evidence="2 3">
    <name type="scientific">Candidatus Magasanikbacteria bacterium GW2011_GWC2_34_16</name>
    <dbReference type="NCBI Taxonomy" id="1619045"/>
    <lineage>
        <taxon>Bacteria</taxon>
        <taxon>Candidatus Magasanikiibacteriota</taxon>
    </lineage>
</organism>
<protein>
    <submittedName>
        <fullName evidence="2">Uncharacterized protein</fullName>
    </submittedName>
</protein>
<comment type="caution">
    <text evidence="2">The sequence shown here is derived from an EMBL/GenBank/DDBJ whole genome shotgun (WGS) entry which is preliminary data.</text>
</comment>
<reference evidence="2 3" key="1">
    <citation type="journal article" date="2015" name="Nature">
        <title>rRNA introns, odd ribosomes, and small enigmatic genomes across a large radiation of phyla.</title>
        <authorList>
            <person name="Brown C.T."/>
            <person name="Hug L.A."/>
            <person name="Thomas B.C."/>
            <person name="Sharon I."/>
            <person name="Castelle C.J."/>
            <person name="Singh A."/>
            <person name="Wilkins M.J."/>
            <person name="Williams K.H."/>
            <person name="Banfield J.F."/>
        </authorList>
    </citation>
    <scope>NUCLEOTIDE SEQUENCE [LARGE SCALE GENOMIC DNA]</scope>
</reference>
<feature type="region of interest" description="Disordered" evidence="1">
    <location>
        <begin position="1"/>
        <end position="51"/>
    </location>
</feature>
<evidence type="ECO:0000256" key="1">
    <source>
        <dbReference type="SAM" id="MobiDB-lite"/>
    </source>
</evidence>
<proteinExistence type="predicted"/>
<gene>
    <name evidence="2" type="ORF">UR53_C0001G0051</name>
</gene>
<accession>A0A0G0B735</accession>
<dbReference type="AlphaFoldDB" id="A0A0G0B735"/>
<evidence type="ECO:0000313" key="2">
    <source>
        <dbReference type="EMBL" id="KKP59551.1"/>
    </source>
</evidence>
<dbReference type="EMBL" id="LBPO01000001">
    <property type="protein sequence ID" value="KKP59551.1"/>
    <property type="molecule type" value="Genomic_DNA"/>
</dbReference>
<sequence length="51" mass="5930">MVFSQSNPPEDNFDEEEEEEEEENSDDELDGDEKLGKENWGDGTEDDDNEF</sequence>